<dbReference type="EMBL" id="JACOGF010000036">
    <property type="protein sequence ID" value="MBC3921170.1"/>
    <property type="molecule type" value="Genomic_DNA"/>
</dbReference>
<proteinExistence type="predicted"/>
<protein>
    <submittedName>
        <fullName evidence="4">IS66 family transposase</fullName>
    </submittedName>
</protein>
<evidence type="ECO:0000259" key="2">
    <source>
        <dbReference type="Pfam" id="PF03050"/>
    </source>
</evidence>
<dbReference type="PANTHER" id="PTHR33678:SF1">
    <property type="entry name" value="BLL1576 PROTEIN"/>
    <property type="match status" value="1"/>
</dbReference>
<comment type="caution">
    <text evidence="4">The sequence shown here is derived from an EMBL/GenBank/DDBJ whole genome shotgun (WGS) entry which is preliminary data.</text>
</comment>
<accession>A0ABR6ZZ78</accession>
<dbReference type="Pfam" id="PF03050">
    <property type="entry name" value="DDE_Tnp_IS66"/>
    <property type="match status" value="1"/>
</dbReference>
<dbReference type="InterPro" id="IPR045618">
    <property type="entry name" value="DUF6444"/>
</dbReference>
<dbReference type="PANTHER" id="PTHR33678">
    <property type="entry name" value="BLL1576 PROTEIN"/>
    <property type="match status" value="1"/>
</dbReference>
<dbReference type="RefSeq" id="WP_186951003.1">
    <property type="nucleotide sequence ID" value="NZ_JACOGF010000036.1"/>
</dbReference>
<evidence type="ECO:0000313" key="5">
    <source>
        <dbReference type="Proteomes" id="UP000650424"/>
    </source>
</evidence>
<dbReference type="InterPro" id="IPR052344">
    <property type="entry name" value="Transposase-related"/>
</dbReference>
<name>A0ABR6ZZ78_9BURK</name>
<feature type="domain" description="Transposase IS66 central" evidence="2">
    <location>
        <begin position="158"/>
        <end position="437"/>
    </location>
</feature>
<dbReference type="Pfam" id="PF20042">
    <property type="entry name" value="DUF6444"/>
    <property type="match status" value="1"/>
</dbReference>
<dbReference type="NCBIfam" id="NF033517">
    <property type="entry name" value="transpos_IS66"/>
    <property type="match status" value="1"/>
</dbReference>
<evidence type="ECO:0000256" key="1">
    <source>
        <dbReference type="SAM" id="MobiDB-lite"/>
    </source>
</evidence>
<organism evidence="4 5">
    <name type="scientific">Undibacterium hunanense</name>
    <dbReference type="NCBI Taxonomy" id="2762292"/>
    <lineage>
        <taxon>Bacteria</taxon>
        <taxon>Pseudomonadati</taxon>
        <taxon>Pseudomonadota</taxon>
        <taxon>Betaproteobacteria</taxon>
        <taxon>Burkholderiales</taxon>
        <taxon>Oxalobacteraceae</taxon>
        <taxon>Undibacterium</taxon>
    </lineage>
</organism>
<feature type="region of interest" description="Disordered" evidence="1">
    <location>
        <begin position="44"/>
        <end position="77"/>
    </location>
</feature>
<dbReference type="InterPro" id="IPR004291">
    <property type="entry name" value="Transposase_IS66_central"/>
</dbReference>
<reference evidence="4 5" key="1">
    <citation type="submission" date="2020-08" db="EMBL/GenBank/DDBJ databases">
        <title>Novel species isolated from subtropical streams in China.</title>
        <authorList>
            <person name="Lu H."/>
        </authorList>
    </citation>
    <scope>NUCLEOTIDE SEQUENCE [LARGE SCALE GENOMIC DNA]</scope>
    <source>
        <strain evidence="4 5">CY18W</strain>
    </source>
</reference>
<evidence type="ECO:0000259" key="3">
    <source>
        <dbReference type="Pfam" id="PF20042"/>
    </source>
</evidence>
<keyword evidence="5" id="KW-1185">Reference proteome</keyword>
<sequence length="478" mass="53755">MIKIPDLRELSGEQKDVLIVELISTLNAMAVRINALEARLIKDSHNSSKPPSTDGLQRKPKSLRQTGGKVGGQPGHPGKTLKRLAYCDHTVVHPIATRCDACGSHIPLDDISLSVETRQVVDLPPIRLEVTAHRVEVALCCCGKLHTGVFPADLTQAVQYGPQVKAAAVYLTQYQQLPVERTAQALHDLFGLNLSTGTLQNYINEGAKRLLPMVGRINQAIQIAPVVHFDETSMHVGRAQQWLHSASTVTLTWYGAHLKRGKEALDSFGILPVFAGVAVHDGWKPYAHYTCLHSLCNAHHLRELIFIEETTKQTWAKEMIDLLRAAKKEVDHSLVIGRQSLEPTRTAHYLSRYQILLNQAWELNPKQERDPTRIDTRGCIKQTFTYNLLARLSRYSDDVWRFMTDHRVPFDNNRAERDIRMPKLKQKISGCFRTTHGFAAFCTIRSYLATLRKQELPLFNSLVLSFSGNVPQPYLGAE</sequence>
<gene>
    <name evidence="4" type="ORF">H8L32_27175</name>
</gene>
<feature type="domain" description="DUF6444" evidence="3">
    <location>
        <begin position="5"/>
        <end position="80"/>
    </location>
</feature>
<evidence type="ECO:0000313" key="4">
    <source>
        <dbReference type="EMBL" id="MBC3921170.1"/>
    </source>
</evidence>
<dbReference type="Proteomes" id="UP000650424">
    <property type="component" value="Unassembled WGS sequence"/>
</dbReference>